<name>A0A9X3YKH8_9GAMM</name>
<keyword evidence="6" id="KW-0378">Hydrolase</keyword>
<keyword evidence="16" id="KW-0255">Endonuclease</keyword>
<comment type="catalytic activity">
    <reaction evidence="1">
        <text>Hydrolysis of DNA containing ring-opened 7-methylguanine residues, releasing 2,6-diamino-4-hydroxy-5-(N-methyl)formamidopyrimidine.</text>
        <dbReference type="EC" id="3.2.2.23"/>
    </reaction>
</comment>
<keyword evidence="8" id="KW-0238">DNA-binding</keyword>
<dbReference type="AlphaFoldDB" id="A0A9X3YKH8"/>
<evidence type="ECO:0000256" key="2">
    <source>
        <dbReference type="ARBA" id="ARBA00009409"/>
    </source>
</evidence>
<evidence type="ECO:0000256" key="6">
    <source>
        <dbReference type="ARBA" id="ARBA00022801"/>
    </source>
</evidence>
<keyword evidence="7" id="KW-0862">Zinc</keyword>
<dbReference type="PROSITE" id="PS51068">
    <property type="entry name" value="FPG_CAT"/>
    <property type="match status" value="1"/>
</dbReference>
<protein>
    <submittedName>
        <fullName evidence="16">Endonuclease</fullName>
    </submittedName>
</protein>
<accession>A0A9X3YKH8</accession>
<organism evidence="16 17">
    <name type="scientific">Tahibacter soli</name>
    <dbReference type="NCBI Taxonomy" id="2983605"/>
    <lineage>
        <taxon>Bacteria</taxon>
        <taxon>Pseudomonadati</taxon>
        <taxon>Pseudomonadota</taxon>
        <taxon>Gammaproteobacteria</taxon>
        <taxon>Lysobacterales</taxon>
        <taxon>Rhodanobacteraceae</taxon>
        <taxon>Tahibacter</taxon>
    </lineage>
</organism>
<dbReference type="InterPro" id="IPR015886">
    <property type="entry name" value="H2TH_FPG"/>
</dbReference>
<evidence type="ECO:0000256" key="4">
    <source>
        <dbReference type="ARBA" id="ARBA00022763"/>
    </source>
</evidence>
<dbReference type="RefSeq" id="WP_263545035.1">
    <property type="nucleotide sequence ID" value="NZ_JAOVZO020000014.1"/>
</dbReference>
<dbReference type="InterPro" id="IPR010979">
    <property type="entry name" value="Ribosomal_uS13-like_H2TH"/>
</dbReference>
<evidence type="ECO:0000256" key="1">
    <source>
        <dbReference type="ARBA" id="ARBA00001668"/>
    </source>
</evidence>
<dbReference type="GO" id="GO:0003906">
    <property type="term" value="F:DNA-(apurinic or apyrimidinic site) endonuclease activity"/>
    <property type="evidence" value="ECO:0007669"/>
    <property type="project" value="InterPro"/>
</dbReference>
<evidence type="ECO:0000256" key="5">
    <source>
        <dbReference type="ARBA" id="ARBA00022771"/>
    </source>
</evidence>
<evidence type="ECO:0000256" key="3">
    <source>
        <dbReference type="ARBA" id="ARBA00022723"/>
    </source>
</evidence>
<proteinExistence type="inferred from homology"/>
<dbReference type="SMART" id="SM01232">
    <property type="entry name" value="H2TH"/>
    <property type="match status" value="1"/>
</dbReference>
<feature type="domain" description="FPG-type" evidence="14">
    <location>
        <begin position="207"/>
        <end position="241"/>
    </location>
</feature>
<dbReference type="SUPFAM" id="SSF46946">
    <property type="entry name" value="S13-like H2TH domain"/>
    <property type="match status" value="1"/>
</dbReference>
<dbReference type="PROSITE" id="PS51066">
    <property type="entry name" value="ZF_FPG_2"/>
    <property type="match status" value="1"/>
</dbReference>
<dbReference type="GO" id="GO:0006284">
    <property type="term" value="P:base-excision repair"/>
    <property type="evidence" value="ECO:0007669"/>
    <property type="project" value="InterPro"/>
</dbReference>
<dbReference type="Proteomes" id="UP001139971">
    <property type="component" value="Unassembled WGS sequence"/>
</dbReference>
<keyword evidence="10" id="KW-0456">Lyase</keyword>
<keyword evidence="17" id="KW-1185">Reference proteome</keyword>
<dbReference type="GO" id="GO:0016829">
    <property type="term" value="F:lyase activity"/>
    <property type="evidence" value="ECO:0007669"/>
    <property type="project" value="UniProtKB-KW"/>
</dbReference>
<keyword evidence="3" id="KW-0479">Metal-binding</keyword>
<evidence type="ECO:0000313" key="16">
    <source>
        <dbReference type="EMBL" id="MDC8012631.1"/>
    </source>
</evidence>
<evidence type="ECO:0000256" key="11">
    <source>
        <dbReference type="ARBA" id="ARBA00023268"/>
    </source>
</evidence>
<evidence type="ECO:0000259" key="15">
    <source>
        <dbReference type="PROSITE" id="PS51068"/>
    </source>
</evidence>
<dbReference type="SUPFAM" id="SSF81624">
    <property type="entry name" value="N-terminal domain of MutM-like DNA repair proteins"/>
    <property type="match status" value="1"/>
</dbReference>
<dbReference type="Gene3D" id="3.20.190.10">
    <property type="entry name" value="MutM-like, N-terminal"/>
    <property type="match status" value="1"/>
</dbReference>
<dbReference type="InterPro" id="IPR012319">
    <property type="entry name" value="FPG_cat"/>
</dbReference>
<dbReference type="PANTHER" id="PTHR22993:SF9">
    <property type="entry name" value="FORMAMIDOPYRIMIDINE-DNA GLYCOSYLASE"/>
    <property type="match status" value="1"/>
</dbReference>
<dbReference type="Pfam" id="PF01149">
    <property type="entry name" value="Fapy_DNA_glyco"/>
    <property type="match status" value="1"/>
</dbReference>
<dbReference type="InterPro" id="IPR035937">
    <property type="entry name" value="FPG_N"/>
</dbReference>
<evidence type="ECO:0000256" key="9">
    <source>
        <dbReference type="ARBA" id="ARBA00023204"/>
    </source>
</evidence>
<dbReference type="SUPFAM" id="SSF57716">
    <property type="entry name" value="Glucocorticoid receptor-like (DNA-binding domain)"/>
    <property type="match status" value="1"/>
</dbReference>
<evidence type="ECO:0000256" key="10">
    <source>
        <dbReference type="ARBA" id="ARBA00023239"/>
    </source>
</evidence>
<keyword evidence="11" id="KW-0511">Multifunctional enzyme</keyword>
<feature type="domain" description="Formamidopyrimidine-DNA glycosylase catalytic" evidence="15">
    <location>
        <begin position="2"/>
        <end position="90"/>
    </location>
</feature>
<keyword evidence="12" id="KW-0326">Glycosidase</keyword>
<dbReference type="PANTHER" id="PTHR22993">
    <property type="entry name" value="FORMAMIDOPYRIMIDINE-DNA GLYCOSYLASE"/>
    <property type="match status" value="1"/>
</dbReference>
<reference evidence="16" key="1">
    <citation type="submission" date="2023-02" db="EMBL/GenBank/DDBJ databases">
        <title>Tahibacter soli sp. nov. isolated from soil.</title>
        <authorList>
            <person name="Baek J.H."/>
            <person name="Lee J.K."/>
            <person name="Choi D.G."/>
            <person name="Jeon C.O."/>
        </authorList>
    </citation>
    <scope>NUCLEOTIDE SEQUENCE</scope>
    <source>
        <strain evidence="16">BL</strain>
    </source>
</reference>
<evidence type="ECO:0000313" key="17">
    <source>
        <dbReference type="Proteomes" id="UP001139971"/>
    </source>
</evidence>
<evidence type="ECO:0000256" key="12">
    <source>
        <dbReference type="ARBA" id="ARBA00023295"/>
    </source>
</evidence>
<evidence type="ECO:0000259" key="14">
    <source>
        <dbReference type="PROSITE" id="PS51066"/>
    </source>
</evidence>
<comment type="similarity">
    <text evidence="2">Belongs to the FPG family.</text>
</comment>
<dbReference type="GO" id="GO:0003684">
    <property type="term" value="F:damaged DNA binding"/>
    <property type="evidence" value="ECO:0007669"/>
    <property type="project" value="InterPro"/>
</dbReference>
<evidence type="ECO:0000256" key="13">
    <source>
        <dbReference type="PROSITE-ProRule" id="PRU00391"/>
    </source>
</evidence>
<dbReference type="GO" id="GO:0008270">
    <property type="term" value="F:zinc ion binding"/>
    <property type="evidence" value="ECO:0007669"/>
    <property type="project" value="UniProtKB-KW"/>
</dbReference>
<keyword evidence="4" id="KW-0227">DNA damage</keyword>
<keyword evidence="16" id="KW-0540">Nuclease</keyword>
<evidence type="ECO:0000256" key="8">
    <source>
        <dbReference type="ARBA" id="ARBA00023125"/>
    </source>
</evidence>
<dbReference type="InterPro" id="IPR000214">
    <property type="entry name" value="Znf_DNA_glyclase/AP_lyase"/>
</dbReference>
<sequence length="259" mass="29352">MPEGPTIVILCEEAAHLVGMRIKEASGNTQLDAARFVGRKIVALRSWGKHFLVEFDRFTLRVHFLLFGRYAIDSERKGATPRLHLAGARGELNLYASALRLIEEPLDEVYDWRGDVMSDAWSPSLARRKLAERPNLLACDALLDQDVFAGVGNIIKNEVLFRIRVHPASRVGALPPVRRNAMVREARTYAFEFLKWKKANVLKRHLLVHAREECPECAGPIELATLGTTKRRAFFCPRCQVRYGDGAHARKRTTRRRAG</sequence>
<dbReference type="Gene3D" id="1.10.8.50">
    <property type="match status" value="1"/>
</dbReference>
<keyword evidence="9" id="KW-0234">DNA repair</keyword>
<evidence type="ECO:0000256" key="7">
    <source>
        <dbReference type="ARBA" id="ARBA00022833"/>
    </source>
</evidence>
<dbReference type="SMART" id="SM00898">
    <property type="entry name" value="Fapy_DNA_glyco"/>
    <property type="match status" value="1"/>
</dbReference>
<comment type="caution">
    <text evidence="16">The sequence shown here is derived from an EMBL/GenBank/DDBJ whole genome shotgun (WGS) entry which is preliminary data.</text>
</comment>
<keyword evidence="5 13" id="KW-0863">Zinc-finger</keyword>
<gene>
    <name evidence="16" type="ORF">OD750_008730</name>
</gene>
<dbReference type="Pfam" id="PF06831">
    <property type="entry name" value="H2TH"/>
    <property type="match status" value="1"/>
</dbReference>
<dbReference type="GO" id="GO:0008534">
    <property type="term" value="F:oxidized purine nucleobase lesion DNA N-glycosylase activity"/>
    <property type="evidence" value="ECO:0007669"/>
    <property type="project" value="UniProtKB-EC"/>
</dbReference>
<dbReference type="EMBL" id="JAOVZO020000014">
    <property type="protein sequence ID" value="MDC8012631.1"/>
    <property type="molecule type" value="Genomic_DNA"/>
</dbReference>